<evidence type="ECO:0000313" key="3">
    <source>
        <dbReference type="Proteomes" id="UP000196386"/>
    </source>
</evidence>
<sequence>MAEKPSIFYKEQKMKTKIILFIIISILFTGCSPSKASTSSEQSEQSAPQSNPSAENRQLSQAQFEEIFDFYCEEQLTDFDGIEVIPALYGIDEEAFAISGEIVNGQLIYWYIPDDGAPQLFGKLDLRQNMIDIYYTESKEMDQYLQEVANGECQLYPTLIEKGGQKAYLMEMRNLKGEGFFGKTDGYFVLINYSEWEDDQGENRQTLEIDENYYFPMSVSSLPMQEEIRQALFSSDLNLQNTKAILLADNPLRRQPSILFYDGEKEYIMCLWDMGMEERIDRLQGFLPDMLAPVEYKADYRQYQLFPVTDFAQDYISENEYLEKQSEIMEAYYKEHNLPWPPVF</sequence>
<dbReference type="EMBL" id="NFKP01000067">
    <property type="protein sequence ID" value="OUP63325.1"/>
    <property type="molecule type" value="Genomic_DNA"/>
</dbReference>
<name>A0A1Y4MHG6_9FIRM</name>
<accession>A0A1Y4MHG6</accession>
<reference evidence="3" key="1">
    <citation type="submission" date="2017-04" db="EMBL/GenBank/DDBJ databases">
        <title>Function of individual gut microbiota members based on whole genome sequencing of pure cultures obtained from chicken caecum.</title>
        <authorList>
            <person name="Medvecky M."/>
            <person name="Cejkova D."/>
            <person name="Polansky O."/>
            <person name="Karasova D."/>
            <person name="Kubasova T."/>
            <person name="Cizek A."/>
            <person name="Rychlik I."/>
        </authorList>
    </citation>
    <scope>NUCLEOTIDE SEQUENCE [LARGE SCALE GENOMIC DNA]</scope>
    <source>
        <strain evidence="3">An175</strain>
    </source>
</reference>
<dbReference type="Proteomes" id="UP000196386">
    <property type="component" value="Unassembled WGS sequence"/>
</dbReference>
<proteinExistence type="predicted"/>
<dbReference type="AlphaFoldDB" id="A0A1Y4MHG6"/>
<organism evidence="2 3">
    <name type="scientific">Anaerotruncus colihominis</name>
    <dbReference type="NCBI Taxonomy" id="169435"/>
    <lineage>
        <taxon>Bacteria</taxon>
        <taxon>Bacillati</taxon>
        <taxon>Bacillota</taxon>
        <taxon>Clostridia</taxon>
        <taxon>Eubacteriales</taxon>
        <taxon>Oscillospiraceae</taxon>
        <taxon>Anaerotruncus</taxon>
    </lineage>
</organism>
<dbReference type="RefSeq" id="WP_087303636.1">
    <property type="nucleotide sequence ID" value="NZ_NFKP01000067.1"/>
</dbReference>
<gene>
    <name evidence="2" type="ORF">B5F11_20545</name>
</gene>
<dbReference type="PROSITE" id="PS51257">
    <property type="entry name" value="PROKAR_LIPOPROTEIN"/>
    <property type="match status" value="1"/>
</dbReference>
<feature type="region of interest" description="Disordered" evidence="1">
    <location>
        <begin position="37"/>
        <end position="58"/>
    </location>
</feature>
<comment type="caution">
    <text evidence="2">The sequence shown here is derived from an EMBL/GenBank/DDBJ whole genome shotgun (WGS) entry which is preliminary data.</text>
</comment>
<feature type="compositionally biased region" description="Low complexity" evidence="1">
    <location>
        <begin position="37"/>
        <end position="54"/>
    </location>
</feature>
<evidence type="ECO:0000256" key="1">
    <source>
        <dbReference type="SAM" id="MobiDB-lite"/>
    </source>
</evidence>
<protein>
    <submittedName>
        <fullName evidence="2">Uncharacterized protein</fullName>
    </submittedName>
</protein>
<evidence type="ECO:0000313" key="2">
    <source>
        <dbReference type="EMBL" id="OUP63325.1"/>
    </source>
</evidence>